<dbReference type="GO" id="GO:0015035">
    <property type="term" value="F:protein-disulfide reductase activity"/>
    <property type="evidence" value="ECO:0007669"/>
    <property type="project" value="InterPro"/>
</dbReference>
<dbReference type="InterPro" id="IPR003752">
    <property type="entry name" value="DiS_bond_form_DsbB/BdbC"/>
</dbReference>
<evidence type="ECO:0000256" key="1">
    <source>
        <dbReference type="ARBA" id="ARBA00004651"/>
    </source>
</evidence>
<dbReference type="EMBL" id="CP116346">
    <property type="protein sequence ID" value="WIT11605.1"/>
    <property type="molecule type" value="Genomic_DNA"/>
</dbReference>
<evidence type="ECO:0000256" key="4">
    <source>
        <dbReference type="ARBA" id="ARBA00022989"/>
    </source>
</evidence>
<dbReference type="Proteomes" id="UP001177769">
    <property type="component" value="Chromosome"/>
</dbReference>
<proteinExistence type="predicted"/>
<dbReference type="Pfam" id="PF02600">
    <property type="entry name" value="DsbB"/>
    <property type="match status" value="1"/>
</dbReference>
<feature type="transmembrane region" description="Helical" evidence="6">
    <location>
        <begin position="143"/>
        <end position="160"/>
    </location>
</feature>
<dbReference type="RefSeq" id="WP_285232690.1">
    <property type="nucleotide sequence ID" value="NZ_CP116346.1"/>
</dbReference>
<dbReference type="GO" id="GO:0006457">
    <property type="term" value="P:protein folding"/>
    <property type="evidence" value="ECO:0007669"/>
    <property type="project" value="InterPro"/>
</dbReference>
<dbReference type="PANTHER" id="PTHR36570">
    <property type="entry name" value="DISULFIDE BOND FORMATION PROTEIN B"/>
    <property type="match status" value="1"/>
</dbReference>
<dbReference type="AlphaFoldDB" id="A0AA95NCE3"/>
<reference evidence="7" key="1">
    <citation type="submission" date="2023-01" db="EMBL/GenBank/DDBJ databases">
        <title>Whole genome sequence of Paucibacter sp. S2-9 isolated from pond sediment.</title>
        <authorList>
            <person name="Jung J.Y."/>
        </authorList>
    </citation>
    <scope>NUCLEOTIDE SEQUENCE</scope>
    <source>
        <strain evidence="7">S2-9</strain>
    </source>
</reference>
<organism evidence="7 8">
    <name type="scientific">Paucibacter sediminis</name>
    <dbReference type="NCBI Taxonomy" id="3019553"/>
    <lineage>
        <taxon>Bacteria</taxon>
        <taxon>Pseudomonadati</taxon>
        <taxon>Pseudomonadota</taxon>
        <taxon>Betaproteobacteria</taxon>
        <taxon>Burkholderiales</taxon>
        <taxon>Sphaerotilaceae</taxon>
        <taxon>Roseateles</taxon>
    </lineage>
</organism>
<keyword evidence="3 6" id="KW-0812">Transmembrane</keyword>
<evidence type="ECO:0000256" key="6">
    <source>
        <dbReference type="SAM" id="Phobius"/>
    </source>
</evidence>
<gene>
    <name evidence="7" type="ORF">PFX98_22380</name>
</gene>
<keyword evidence="2" id="KW-1003">Cell membrane</keyword>
<dbReference type="Gene3D" id="1.20.1550.10">
    <property type="entry name" value="DsbB-like"/>
    <property type="match status" value="1"/>
</dbReference>
<comment type="subcellular location">
    <subcellularLocation>
        <location evidence="1">Cell membrane</location>
        <topology evidence="1">Multi-pass membrane protein</topology>
    </subcellularLocation>
</comment>
<keyword evidence="5 6" id="KW-0472">Membrane</keyword>
<feature type="transmembrane region" description="Helical" evidence="6">
    <location>
        <begin position="43"/>
        <end position="61"/>
    </location>
</feature>
<evidence type="ECO:0000256" key="3">
    <source>
        <dbReference type="ARBA" id="ARBA00022692"/>
    </source>
</evidence>
<sequence>MFLTPSKLPARTLGLIALASLGSVAFALIAQHAFNVKPCPWCVMQRGIFLLLAACAGLGWLGKRQPALRKASLLVCGLLALAGLTAAIYQHEVVAKLASCDMTLADRILTALDLETLLPSVFMVTASCSEASAYTVLGAPYEVWAGLLFAGTAIASLLALRKT</sequence>
<protein>
    <submittedName>
        <fullName evidence="7">Disulfide bond formation protein B</fullName>
    </submittedName>
</protein>
<dbReference type="KEGG" id="pais:PFX98_22380"/>
<evidence type="ECO:0000313" key="7">
    <source>
        <dbReference type="EMBL" id="WIT11605.1"/>
    </source>
</evidence>
<feature type="transmembrane region" description="Helical" evidence="6">
    <location>
        <begin position="73"/>
        <end position="89"/>
    </location>
</feature>
<evidence type="ECO:0000256" key="5">
    <source>
        <dbReference type="ARBA" id="ARBA00023136"/>
    </source>
</evidence>
<dbReference type="GO" id="GO:0005886">
    <property type="term" value="C:plasma membrane"/>
    <property type="evidence" value="ECO:0007669"/>
    <property type="project" value="UniProtKB-SubCell"/>
</dbReference>
<dbReference type="InterPro" id="IPR023380">
    <property type="entry name" value="DsbB-like_sf"/>
</dbReference>
<dbReference type="PANTHER" id="PTHR36570:SF3">
    <property type="entry name" value="DISULFIDE BOND FORMATION PROTEIN B"/>
    <property type="match status" value="1"/>
</dbReference>
<keyword evidence="4 6" id="KW-1133">Transmembrane helix</keyword>
<keyword evidence="8" id="KW-1185">Reference proteome</keyword>
<dbReference type="SUPFAM" id="SSF158442">
    <property type="entry name" value="DsbB-like"/>
    <property type="match status" value="1"/>
</dbReference>
<dbReference type="InterPro" id="IPR050183">
    <property type="entry name" value="DsbB"/>
</dbReference>
<accession>A0AA95NCE3</accession>
<name>A0AA95NCE3_9BURK</name>
<evidence type="ECO:0000313" key="8">
    <source>
        <dbReference type="Proteomes" id="UP001177769"/>
    </source>
</evidence>
<evidence type="ECO:0000256" key="2">
    <source>
        <dbReference type="ARBA" id="ARBA00022475"/>
    </source>
</evidence>